<dbReference type="GO" id="GO:0016787">
    <property type="term" value="F:hydrolase activity"/>
    <property type="evidence" value="ECO:0007669"/>
    <property type="project" value="UniProtKB-UniRule"/>
</dbReference>
<evidence type="ECO:0000256" key="2">
    <source>
        <dbReference type="ARBA" id="ARBA00022801"/>
    </source>
</evidence>
<dbReference type="SUPFAM" id="SSF52540">
    <property type="entry name" value="P-loop containing nucleoside triphosphate hydrolases"/>
    <property type="match status" value="1"/>
</dbReference>
<keyword evidence="6" id="KW-0175">Coiled coil</keyword>
<dbReference type="GO" id="GO:0000725">
    <property type="term" value="P:recombinational repair"/>
    <property type="evidence" value="ECO:0007669"/>
    <property type="project" value="TreeGrafter"/>
</dbReference>
<dbReference type="GO" id="GO:0005829">
    <property type="term" value="C:cytosol"/>
    <property type="evidence" value="ECO:0007669"/>
    <property type="project" value="TreeGrafter"/>
</dbReference>
<keyword evidence="4 5" id="KW-0067">ATP-binding</keyword>
<reference evidence="8" key="2">
    <citation type="submission" date="2020-09" db="EMBL/GenBank/DDBJ databases">
        <authorList>
            <person name="Sun Q."/>
            <person name="Zhou Y."/>
        </authorList>
    </citation>
    <scope>NUCLEOTIDE SEQUENCE</scope>
    <source>
        <strain evidence="8">CGMCC 1.15178</strain>
    </source>
</reference>
<dbReference type="EMBL" id="BMHP01000003">
    <property type="protein sequence ID" value="GGD79473.1"/>
    <property type="molecule type" value="Genomic_DNA"/>
</dbReference>
<evidence type="ECO:0000256" key="3">
    <source>
        <dbReference type="ARBA" id="ARBA00022806"/>
    </source>
</evidence>
<dbReference type="PROSITE" id="PS51198">
    <property type="entry name" value="UVRD_HELICASE_ATP_BIND"/>
    <property type="match status" value="1"/>
</dbReference>
<evidence type="ECO:0000256" key="1">
    <source>
        <dbReference type="ARBA" id="ARBA00022741"/>
    </source>
</evidence>
<dbReference type="Gene3D" id="3.40.50.300">
    <property type="entry name" value="P-loop containing nucleotide triphosphate hydrolases"/>
    <property type="match status" value="3"/>
</dbReference>
<dbReference type="AlphaFoldDB" id="A0A916Z764"/>
<dbReference type="GO" id="GO:0003677">
    <property type="term" value="F:DNA binding"/>
    <property type="evidence" value="ECO:0007669"/>
    <property type="project" value="InterPro"/>
</dbReference>
<organism evidence="8 9">
    <name type="scientific">Paenibacillus nasutitermitis</name>
    <dbReference type="NCBI Taxonomy" id="1652958"/>
    <lineage>
        <taxon>Bacteria</taxon>
        <taxon>Bacillati</taxon>
        <taxon>Bacillota</taxon>
        <taxon>Bacilli</taxon>
        <taxon>Bacillales</taxon>
        <taxon>Paenibacillaceae</taxon>
        <taxon>Paenibacillus</taxon>
    </lineage>
</organism>
<protein>
    <submittedName>
        <fullName evidence="8">Helicase</fullName>
    </submittedName>
</protein>
<dbReference type="Pfam" id="PF00580">
    <property type="entry name" value="UvrD-helicase"/>
    <property type="match status" value="1"/>
</dbReference>
<dbReference type="InterPro" id="IPR027785">
    <property type="entry name" value="UvrD-like_helicase_C"/>
</dbReference>
<comment type="caution">
    <text evidence="8">The sequence shown here is derived from an EMBL/GenBank/DDBJ whole genome shotgun (WGS) entry which is preliminary data.</text>
</comment>
<dbReference type="RefSeq" id="WP_188994566.1">
    <property type="nucleotide sequence ID" value="NZ_BMHP01000003.1"/>
</dbReference>
<sequence>MAVIETEAQERLHLEEMVTRIRQALEELDERIRHAKDEIIGAKKYVWENRDQLDPAERAANVVDIWLSVEQGETSVMRQSRLQKLESSPYFGRVDFIADDQERAQAYYIGVTAFGVEADQENAIYDWRSPIASLFYDYQVGPAHYTAPEGEIEGKIGLKRQYRIRESKMEYMIESSMNINDDVLQKELSRTSDEKMKDIVATIQKEQNEIIRNDSSHELIIQGVAGSGKTSVALHRVAYLLYRHKATLTSRNILIISPNNVFSDYISNVLPELGEEQIAEVGFNEIAANELAGICEFQTFYEQVSELAVSTDDSLTERIRYKAKMDFVRRIEDFIEHVSQSYFCPMDIHFQDVSVDREQIWDAYQASAGLPVKLRLEKTASSISGRTRDTDGGKLTTSTANKIKAAIKKMFRTQNLLAIYKDFYAYVGRPELFKLRKPRTLEFSDVFPLVYLKIRMEGAKGYAEVKHLLVDEMQDYTVIQYVVLASLFKCKKTILGDGNQSVNPYSSSSIADMKQVFPEADTVELFKSYRSTSEIITFAQRINPSSKIVAIKRHGTTPQIRRCENEEDEMFRIGELVAQLKESECRTLGIICKTQAQAEMLYEKISENDRSVSLLDFSSEKFIEGVIVTTVHAAKGLEFDKVIVPFADSSNYKTEMDRSLLYIACTRAMHALALTFHAEPSSFYSEAERQIR</sequence>
<keyword evidence="3 5" id="KW-0347">Helicase</keyword>
<dbReference type="InterPro" id="IPR027417">
    <property type="entry name" value="P-loop_NTPase"/>
</dbReference>
<dbReference type="PANTHER" id="PTHR11070:SF17">
    <property type="entry name" value="DNA HELICASE IV"/>
    <property type="match status" value="1"/>
</dbReference>
<dbReference type="PANTHER" id="PTHR11070">
    <property type="entry name" value="UVRD / RECB / PCRA DNA HELICASE FAMILY MEMBER"/>
    <property type="match status" value="1"/>
</dbReference>
<dbReference type="Pfam" id="PF13538">
    <property type="entry name" value="UvrD_C_2"/>
    <property type="match status" value="1"/>
</dbReference>
<dbReference type="GO" id="GO:0005524">
    <property type="term" value="F:ATP binding"/>
    <property type="evidence" value="ECO:0007669"/>
    <property type="project" value="UniProtKB-UniRule"/>
</dbReference>
<dbReference type="Proteomes" id="UP000612456">
    <property type="component" value="Unassembled WGS sequence"/>
</dbReference>
<gene>
    <name evidence="8" type="ORF">GCM10010911_41930</name>
</gene>
<keyword evidence="9" id="KW-1185">Reference proteome</keyword>
<feature type="binding site" evidence="5">
    <location>
        <begin position="223"/>
        <end position="230"/>
    </location>
    <ligand>
        <name>ATP</name>
        <dbReference type="ChEBI" id="CHEBI:30616"/>
    </ligand>
</feature>
<evidence type="ECO:0000259" key="7">
    <source>
        <dbReference type="PROSITE" id="PS51198"/>
    </source>
</evidence>
<evidence type="ECO:0000256" key="4">
    <source>
        <dbReference type="ARBA" id="ARBA00022840"/>
    </source>
</evidence>
<feature type="coiled-coil region" evidence="6">
    <location>
        <begin position="11"/>
        <end position="45"/>
    </location>
</feature>
<dbReference type="GO" id="GO:0043138">
    <property type="term" value="F:3'-5' DNA helicase activity"/>
    <property type="evidence" value="ECO:0007669"/>
    <property type="project" value="TreeGrafter"/>
</dbReference>
<dbReference type="InterPro" id="IPR000212">
    <property type="entry name" value="DNA_helicase_UvrD/REP"/>
</dbReference>
<keyword evidence="2 5" id="KW-0378">Hydrolase</keyword>
<dbReference type="InterPro" id="IPR014016">
    <property type="entry name" value="UvrD-like_ATP-bd"/>
</dbReference>
<name>A0A916Z764_9BACL</name>
<evidence type="ECO:0000313" key="9">
    <source>
        <dbReference type="Proteomes" id="UP000612456"/>
    </source>
</evidence>
<proteinExistence type="predicted"/>
<reference evidence="8" key="1">
    <citation type="journal article" date="2014" name="Int. J. Syst. Evol. Microbiol.">
        <title>Complete genome sequence of Corynebacterium casei LMG S-19264T (=DSM 44701T), isolated from a smear-ripened cheese.</title>
        <authorList>
            <consortium name="US DOE Joint Genome Institute (JGI-PGF)"/>
            <person name="Walter F."/>
            <person name="Albersmeier A."/>
            <person name="Kalinowski J."/>
            <person name="Ruckert C."/>
        </authorList>
    </citation>
    <scope>NUCLEOTIDE SEQUENCE</scope>
    <source>
        <strain evidence="8">CGMCC 1.15178</strain>
    </source>
</reference>
<evidence type="ECO:0000256" key="5">
    <source>
        <dbReference type="PROSITE-ProRule" id="PRU00560"/>
    </source>
</evidence>
<evidence type="ECO:0000256" key="6">
    <source>
        <dbReference type="SAM" id="Coils"/>
    </source>
</evidence>
<keyword evidence="1 5" id="KW-0547">Nucleotide-binding</keyword>
<feature type="domain" description="UvrD-like helicase ATP-binding" evidence="7">
    <location>
        <begin position="202"/>
        <end position="532"/>
    </location>
</feature>
<accession>A0A916Z764</accession>
<evidence type="ECO:0000313" key="8">
    <source>
        <dbReference type="EMBL" id="GGD79473.1"/>
    </source>
</evidence>